<evidence type="ECO:0000313" key="1">
    <source>
        <dbReference type="EMBL" id="CDW46864.1"/>
    </source>
</evidence>
<sequence length="49" mass="5829">MIDYLDRTHRTALRMGWELGGFSSLIINVSQGWDLHEDTRSCNRDWDNF</sequence>
<dbReference type="EMBL" id="HACA01029503">
    <property type="protein sequence ID" value="CDW46864.1"/>
    <property type="molecule type" value="Transcribed_RNA"/>
</dbReference>
<accession>A0A0K2V8S4</accession>
<proteinExistence type="predicted"/>
<name>A0A0K2V8S4_LEPSM</name>
<protein>
    <submittedName>
        <fullName evidence="1">Uncharacterized protein</fullName>
    </submittedName>
</protein>
<dbReference type="AlphaFoldDB" id="A0A0K2V8S4"/>
<reference evidence="1" key="1">
    <citation type="submission" date="2014-05" db="EMBL/GenBank/DDBJ databases">
        <authorList>
            <person name="Chronopoulou M."/>
        </authorList>
    </citation>
    <scope>NUCLEOTIDE SEQUENCE</scope>
    <source>
        <tissue evidence="1">Whole organism</tissue>
    </source>
</reference>
<organism evidence="1">
    <name type="scientific">Lepeophtheirus salmonis</name>
    <name type="common">Salmon louse</name>
    <name type="synonym">Caligus salmonis</name>
    <dbReference type="NCBI Taxonomy" id="72036"/>
    <lineage>
        <taxon>Eukaryota</taxon>
        <taxon>Metazoa</taxon>
        <taxon>Ecdysozoa</taxon>
        <taxon>Arthropoda</taxon>
        <taxon>Crustacea</taxon>
        <taxon>Multicrustacea</taxon>
        <taxon>Hexanauplia</taxon>
        <taxon>Copepoda</taxon>
        <taxon>Siphonostomatoida</taxon>
        <taxon>Caligidae</taxon>
        <taxon>Lepeophtheirus</taxon>
    </lineage>
</organism>